<dbReference type="Gene3D" id="3.40.50.720">
    <property type="entry name" value="NAD(P)-binding Rossmann-like Domain"/>
    <property type="match status" value="1"/>
</dbReference>
<dbReference type="EMBL" id="JAEHOI010000011">
    <property type="protein sequence ID" value="MBK0422438.1"/>
    <property type="molecule type" value="Genomic_DNA"/>
</dbReference>
<dbReference type="PRINTS" id="PR00080">
    <property type="entry name" value="SDRFAMILY"/>
</dbReference>
<keyword evidence="5" id="KW-1185">Reference proteome</keyword>
<dbReference type="PANTHER" id="PTHR24322">
    <property type="entry name" value="PKSB"/>
    <property type="match status" value="1"/>
</dbReference>
<dbReference type="InterPro" id="IPR036291">
    <property type="entry name" value="NAD(P)-bd_dom_sf"/>
</dbReference>
<name>A0A934QDF0_9MICO</name>
<keyword evidence="2" id="KW-0560">Oxidoreductase</keyword>
<reference evidence="4" key="1">
    <citation type="submission" date="2020-12" db="EMBL/GenBank/DDBJ databases">
        <title>Leucobacter sp. CAS2, isolated from Chromium sludge.</title>
        <authorList>
            <person name="Xu Z."/>
        </authorList>
    </citation>
    <scope>NUCLEOTIDE SEQUENCE</scope>
    <source>
        <strain evidence="4">CSA2</strain>
    </source>
</reference>
<dbReference type="PROSITE" id="PS00061">
    <property type="entry name" value="ADH_SHORT"/>
    <property type="match status" value="1"/>
</dbReference>
<dbReference type="GO" id="GO:0016616">
    <property type="term" value="F:oxidoreductase activity, acting on the CH-OH group of donors, NAD or NADP as acceptor"/>
    <property type="evidence" value="ECO:0007669"/>
    <property type="project" value="TreeGrafter"/>
</dbReference>
<dbReference type="SUPFAM" id="SSF51735">
    <property type="entry name" value="NAD(P)-binding Rossmann-fold domains"/>
    <property type="match status" value="1"/>
</dbReference>
<protein>
    <submittedName>
        <fullName evidence="4">SDR family NAD(P)-dependent oxidoreductase</fullName>
    </submittedName>
</protein>
<dbReference type="InterPro" id="IPR002347">
    <property type="entry name" value="SDR_fam"/>
</dbReference>
<evidence type="ECO:0000313" key="4">
    <source>
        <dbReference type="EMBL" id="MBK0422438.1"/>
    </source>
</evidence>
<evidence type="ECO:0000256" key="1">
    <source>
        <dbReference type="ARBA" id="ARBA00006484"/>
    </source>
</evidence>
<evidence type="ECO:0000313" key="5">
    <source>
        <dbReference type="Proteomes" id="UP000618733"/>
    </source>
</evidence>
<dbReference type="AlphaFoldDB" id="A0A934QDF0"/>
<organism evidence="4 5">
    <name type="scientific">Leucobacter edaphi</name>
    <dbReference type="NCBI Taxonomy" id="2796472"/>
    <lineage>
        <taxon>Bacteria</taxon>
        <taxon>Bacillati</taxon>
        <taxon>Actinomycetota</taxon>
        <taxon>Actinomycetes</taxon>
        <taxon>Micrococcales</taxon>
        <taxon>Microbacteriaceae</taxon>
        <taxon>Leucobacter</taxon>
    </lineage>
</organism>
<dbReference type="Pfam" id="PF00106">
    <property type="entry name" value="adh_short"/>
    <property type="match status" value="1"/>
</dbReference>
<proteinExistence type="inferred from homology"/>
<dbReference type="Proteomes" id="UP000618733">
    <property type="component" value="Unassembled WGS sequence"/>
</dbReference>
<dbReference type="RefSeq" id="WP_200132650.1">
    <property type="nucleotide sequence ID" value="NZ_JAEHOI010000011.1"/>
</dbReference>
<dbReference type="InterPro" id="IPR020904">
    <property type="entry name" value="Sc_DH/Rdtase_CS"/>
</dbReference>
<comment type="similarity">
    <text evidence="1 3">Belongs to the short-chain dehydrogenases/reductases (SDR) family.</text>
</comment>
<dbReference type="PANTHER" id="PTHR24322:SF736">
    <property type="entry name" value="RETINOL DEHYDROGENASE 10"/>
    <property type="match status" value="1"/>
</dbReference>
<sequence>MGTKAKHPTEDEVIRGSSVLITGGARGMGELYARRAVAAGASAIALWDVDGDRARALAAELDRPATAVRAYVVDLGDREAIREAYARTVAESGAPDVLINNAGIVRGALFWDHDAERDIEAIMRVNTLGPMWLTREALPDMMADRSRPKRILNVASAAGLLANPRMSVYASSKWAMLGWSDSLRLELEREDAGRVRVTTFCPSYISTGMFAGARGPLMTPVMTPRRAVAAAWRGMILGTPIVTKPWTVKLSAALRGVLPVRLWDLIAGKIFHVYSSMDRFTGRS</sequence>
<dbReference type="PRINTS" id="PR00081">
    <property type="entry name" value="GDHRDH"/>
</dbReference>
<accession>A0A934QDF0</accession>
<comment type="caution">
    <text evidence="4">The sequence shown here is derived from an EMBL/GenBank/DDBJ whole genome shotgun (WGS) entry which is preliminary data.</text>
</comment>
<evidence type="ECO:0000256" key="2">
    <source>
        <dbReference type="ARBA" id="ARBA00023002"/>
    </source>
</evidence>
<gene>
    <name evidence="4" type="ORF">JD292_10180</name>
</gene>
<evidence type="ECO:0000256" key="3">
    <source>
        <dbReference type="RuleBase" id="RU000363"/>
    </source>
</evidence>